<evidence type="ECO:0000256" key="2">
    <source>
        <dbReference type="RuleBase" id="RU362119"/>
    </source>
</evidence>
<dbReference type="GO" id="GO:0030288">
    <property type="term" value="C:outer membrane-bounded periplasmic space"/>
    <property type="evidence" value="ECO:0007669"/>
    <property type="project" value="TreeGrafter"/>
</dbReference>
<dbReference type="PANTHER" id="PTHR11575">
    <property type="entry name" value="5'-NUCLEOTIDASE-RELATED"/>
    <property type="match status" value="1"/>
</dbReference>
<dbReference type="Gene3D" id="3.90.780.10">
    <property type="entry name" value="5'-Nucleotidase, C-terminal domain"/>
    <property type="match status" value="1"/>
</dbReference>
<dbReference type="InterPro" id="IPR036907">
    <property type="entry name" value="5'-Nucleotdase_C_sf"/>
</dbReference>
<accession>A0A3P1TDZ0</accession>
<dbReference type="InterPro" id="IPR006179">
    <property type="entry name" value="5_nucleotidase/apyrase"/>
</dbReference>
<proteinExistence type="inferred from homology"/>
<dbReference type="GO" id="GO:0000166">
    <property type="term" value="F:nucleotide binding"/>
    <property type="evidence" value="ECO:0007669"/>
    <property type="project" value="UniProtKB-KW"/>
</dbReference>
<protein>
    <submittedName>
        <fullName evidence="6">Bifunctional metallophosphatase/5'-nucleotidase</fullName>
    </submittedName>
</protein>
<comment type="caution">
    <text evidence="6">The sequence shown here is derived from an EMBL/GenBank/DDBJ whole genome shotgun (WGS) entry which is preliminary data.</text>
</comment>
<dbReference type="Pfam" id="PF00149">
    <property type="entry name" value="Metallophos"/>
    <property type="match status" value="1"/>
</dbReference>
<feature type="domain" description="Calcineurin-like phosphoesterase" evidence="4">
    <location>
        <begin position="61"/>
        <end position="276"/>
    </location>
</feature>
<dbReference type="InterPro" id="IPR004843">
    <property type="entry name" value="Calcineurin-like_PHP"/>
</dbReference>
<evidence type="ECO:0000256" key="1">
    <source>
        <dbReference type="ARBA" id="ARBA00022729"/>
    </source>
</evidence>
<keyword evidence="2" id="KW-0378">Hydrolase</keyword>
<dbReference type="PRINTS" id="PR01607">
    <property type="entry name" value="APYRASEFAMLY"/>
</dbReference>
<keyword evidence="2" id="KW-0547">Nucleotide-binding</keyword>
<dbReference type="GO" id="GO:0008253">
    <property type="term" value="F:5'-nucleotidase activity"/>
    <property type="evidence" value="ECO:0007669"/>
    <property type="project" value="TreeGrafter"/>
</dbReference>
<dbReference type="AlphaFoldDB" id="A0A3P1TDZ0"/>
<feature type="compositionally biased region" description="Pro residues" evidence="3">
    <location>
        <begin position="681"/>
        <end position="703"/>
    </location>
</feature>
<feature type="domain" description="5'-Nucleotidase C-terminal" evidence="5">
    <location>
        <begin position="355"/>
        <end position="518"/>
    </location>
</feature>
<evidence type="ECO:0000259" key="4">
    <source>
        <dbReference type="Pfam" id="PF00149"/>
    </source>
</evidence>
<dbReference type="GO" id="GO:0009166">
    <property type="term" value="P:nucleotide catabolic process"/>
    <property type="evidence" value="ECO:0007669"/>
    <property type="project" value="InterPro"/>
</dbReference>
<organism evidence="6 7">
    <name type="scientific">Arachnia propionica</name>
    <dbReference type="NCBI Taxonomy" id="1750"/>
    <lineage>
        <taxon>Bacteria</taxon>
        <taxon>Bacillati</taxon>
        <taxon>Actinomycetota</taxon>
        <taxon>Actinomycetes</taxon>
        <taxon>Propionibacteriales</taxon>
        <taxon>Propionibacteriaceae</taxon>
        <taxon>Arachnia</taxon>
    </lineage>
</organism>
<dbReference type="SUPFAM" id="SSF55816">
    <property type="entry name" value="5'-nucleotidase (syn. UDP-sugar hydrolase), C-terminal domain"/>
    <property type="match status" value="1"/>
</dbReference>
<name>A0A3P1TDZ0_9ACTN</name>
<dbReference type="GO" id="GO:0008768">
    <property type="term" value="F:UDP-sugar diphosphatase activity"/>
    <property type="evidence" value="ECO:0007669"/>
    <property type="project" value="TreeGrafter"/>
</dbReference>
<evidence type="ECO:0000256" key="3">
    <source>
        <dbReference type="SAM" id="MobiDB-lite"/>
    </source>
</evidence>
<sequence>MRPTAPSAHTRVEFQMSKFSTRLACGVAVTSLGLAGVVAAPMPLALADEVSCAPGTTKVSILSYNDFHGRITLAPAMFTAVEKIRAARGEANVGLVSVGDDIGGSTFESMADDDNPTLKILAAAGLDAMAVGNHEFDKGWADLSGRVHDALPLQELGANVYSRGTSTVAPPLKAHEIFEVGGLKVAVIGAVTKDLPSLVSPAGLSDLTIGDPVAAVNREVAALPTDVDLVIAAIHEGAANGGSTGDAQAAASPNFASMWHDLDPRVKVVLNGHTHQSYAWTNSKGQLFTQAASYASQLNELTACVTADGQLSGDLGNVNHVIDPKAIDASSPRIAEIQGIVDEAVRKADQIGAKVIGNATQAISTTMGNADVRNVESPMSNAIAEMFFDTLNNGNPEFIGIQNPGGTRDSFNQGDITYKEAALALPFANSLMTTQITGAQFKTVLEQQWQRKSDGSVPSRPFLRLGLSRNVTYTYDESRPEGDRITGIFINGSPIDPAKHYTVGSGSFLIAGGDNFHELAKGTGTRDSGRVDLEAWTSWVAAKKSLSPDHSKRGVSLTTAPDELTEGGTAARFVLDVTAADPTAPEGLDMLLGAATGREPKDPTKVSPALANTSVTALLDGATVGSGTVTDGRASIDVTIPSSCTLDSRDAVLTFQVAPSGTEIHKSVRITGDGASCASPTPSPSTPPPSTPTRPRPGQPRPGLPSTGA</sequence>
<comment type="similarity">
    <text evidence="2">Belongs to the 5'-nucleotidase family.</text>
</comment>
<dbReference type="EMBL" id="RQZG01000001">
    <property type="protein sequence ID" value="RRD07325.1"/>
    <property type="molecule type" value="Genomic_DNA"/>
</dbReference>
<reference evidence="6 7" key="1">
    <citation type="submission" date="2018-11" db="EMBL/GenBank/DDBJ databases">
        <title>Genomes From Bacteria Associated with the Canine Oral Cavity: a Test Case for Automated Genome-Based Taxonomic Assignment.</title>
        <authorList>
            <person name="Coil D.A."/>
            <person name="Jospin G."/>
            <person name="Darling A.E."/>
            <person name="Wallis C."/>
            <person name="Davis I.J."/>
            <person name="Harris S."/>
            <person name="Eisen J.A."/>
            <person name="Holcombe L.J."/>
            <person name="O'Flynn C."/>
        </authorList>
    </citation>
    <scope>NUCLEOTIDE SEQUENCE [LARGE SCALE GENOMIC DNA]</scope>
    <source>
        <strain evidence="6 7">OH887_COT-365</strain>
    </source>
</reference>
<keyword evidence="1" id="KW-0732">Signal</keyword>
<dbReference type="OrthoDB" id="1016457at2"/>
<gene>
    <name evidence="6" type="ORF">EII34_02235</name>
</gene>
<dbReference type="Pfam" id="PF02872">
    <property type="entry name" value="5_nucleotid_C"/>
    <property type="match status" value="1"/>
</dbReference>
<dbReference type="PANTHER" id="PTHR11575:SF24">
    <property type="entry name" value="5'-NUCLEOTIDASE"/>
    <property type="match status" value="1"/>
</dbReference>
<evidence type="ECO:0000313" key="6">
    <source>
        <dbReference type="EMBL" id="RRD07325.1"/>
    </source>
</evidence>
<dbReference type="SUPFAM" id="SSF56300">
    <property type="entry name" value="Metallo-dependent phosphatases"/>
    <property type="match status" value="1"/>
</dbReference>
<dbReference type="Gene3D" id="3.60.21.10">
    <property type="match status" value="1"/>
</dbReference>
<dbReference type="Proteomes" id="UP000280819">
    <property type="component" value="Unassembled WGS sequence"/>
</dbReference>
<evidence type="ECO:0000313" key="7">
    <source>
        <dbReference type="Proteomes" id="UP000280819"/>
    </source>
</evidence>
<dbReference type="InterPro" id="IPR008334">
    <property type="entry name" value="5'-Nucleotdase_C"/>
</dbReference>
<feature type="region of interest" description="Disordered" evidence="3">
    <location>
        <begin position="672"/>
        <end position="709"/>
    </location>
</feature>
<dbReference type="InterPro" id="IPR029052">
    <property type="entry name" value="Metallo-depent_PP-like"/>
</dbReference>
<evidence type="ECO:0000259" key="5">
    <source>
        <dbReference type="Pfam" id="PF02872"/>
    </source>
</evidence>